<gene>
    <name evidence="2" type="ORF">XENOCAPTIV_028187</name>
</gene>
<reference evidence="2 3" key="1">
    <citation type="submission" date="2021-06" db="EMBL/GenBank/DDBJ databases">
        <authorList>
            <person name="Palmer J.M."/>
        </authorList>
    </citation>
    <scope>NUCLEOTIDE SEQUENCE [LARGE SCALE GENOMIC DNA]</scope>
    <source>
        <strain evidence="2 3">XC_2019</strain>
        <tissue evidence="2">Muscle</tissue>
    </source>
</reference>
<evidence type="ECO:0000256" key="1">
    <source>
        <dbReference type="SAM" id="MobiDB-lite"/>
    </source>
</evidence>
<name>A0ABV0QLI4_9TELE</name>
<feature type="region of interest" description="Disordered" evidence="1">
    <location>
        <begin position="1"/>
        <end position="61"/>
    </location>
</feature>
<evidence type="ECO:0000313" key="3">
    <source>
        <dbReference type="Proteomes" id="UP001434883"/>
    </source>
</evidence>
<proteinExistence type="predicted"/>
<accession>A0ABV0QLI4</accession>
<dbReference type="EMBL" id="JAHRIN010016012">
    <property type="protein sequence ID" value="MEQ2196236.1"/>
    <property type="molecule type" value="Genomic_DNA"/>
</dbReference>
<sequence length="128" mass="14780">MATPKDGASQKESLKHSPRPRRNRKLPGHLVEYEHDLPDPEESESYMSSSSAETDKEENQRWEKMEVVWGRVLETMNEMQVTIKETSGALTKREHISPAALSCHRVILYNMTGLNHFLHSSKRHRLTV</sequence>
<keyword evidence="3" id="KW-1185">Reference proteome</keyword>
<evidence type="ECO:0000313" key="2">
    <source>
        <dbReference type="EMBL" id="MEQ2196236.1"/>
    </source>
</evidence>
<comment type="caution">
    <text evidence="2">The sequence shown here is derived from an EMBL/GenBank/DDBJ whole genome shotgun (WGS) entry which is preliminary data.</text>
</comment>
<protein>
    <submittedName>
        <fullName evidence="2">Uncharacterized protein</fullName>
    </submittedName>
</protein>
<feature type="compositionally biased region" description="Basic residues" evidence="1">
    <location>
        <begin position="16"/>
        <end position="27"/>
    </location>
</feature>
<organism evidence="2 3">
    <name type="scientific">Xenoophorus captivus</name>
    <dbReference type="NCBI Taxonomy" id="1517983"/>
    <lineage>
        <taxon>Eukaryota</taxon>
        <taxon>Metazoa</taxon>
        <taxon>Chordata</taxon>
        <taxon>Craniata</taxon>
        <taxon>Vertebrata</taxon>
        <taxon>Euteleostomi</taxon>
        <taxon>Actinopterygii</taxon>
        <taxon>Neopterygii</taxon>
        <taxon>Teleostei</taxon>
        <taxon>Neoteleostei</taxon>
        <taxon>Acanthomorphata</taxon>
        <taxon>Ovalentaria</taxon>
        <taxon>Atherinomorphae</taxon>
        <taxon>Cyprinodontiformes</taxon>
        <taxon>Goodeidae</taxon>
        <taxon>Xenoophorus</taxon>
    </lineage>
</organism>
<dbReference type="Proteomes" id="UP001434883">
    <property type="component" value="Unassembled WGS sequence"/>
</dbReference>